<evidence type="ECO:0000256" key="3">
    <source>
        <dbReference type="ARBA" id="ARBA00022801"/>
    </source>
</evidence>
<feature type="transmembrane region" description="Helical" evidence="7">
    <location>
        <begin position="99"/>
        <end position="122"/>
    </location>
</feature>
<reference evidence="10 11" key="1">
    <citation type="submission" date="2020-08" db="EMBL/GenBank/DDBJ databases">
        <title>Genomic Encyclopedia of Type Strains, Phase IV (KMG-IV): sequencing the most valuable type-strain genomes for metagenomic binning, comparative biology and taxonomic classification.</title>
        <authorList>
            <person name="Goeker M."/>
        </authorList>
    </citation>
    <scope>NUCLEOTIDE SEQUENCE [LARGE SCALE GENOMIC DNA]</scope>
    <source>
        <strain evidence="10 11">DSM 101015</strain>
    </source>
</reference>
<evidence type="ECO:0000256" key="7">
    <source>
        <dbReference type="SAM" id="Phobius"/>
    </source>
</evidence>
<proteinExistence type="inferred from homology"/>
<dbReference type="AlphaFoldDB" id="A0A7W6M7P4"/>
<dbReference type="Pfam" id="PF01435">
    <property type="entry name" value="Peptidase_M48"/>
    <property type="match status" value="1"/>
</dbReference>
<feature type="domain" description="DUF7092" evidence="9">
    <location>
        <begin position="9"/>
        <end position="57"/>
    </location>
</feature>
<organism evidence="10 11">
    <name type="scientific">Sulfitobacter noctilucicola</name>
    <dbReference type="NCBI Taxonomy" id="1342301"/>
    <lineage>
        <taxon>Bacteria</taxon>
        <taxon>Pseudomonadati</taxon>
        <taxon>Pseudomonadota</taxon>
        <taxon>Alphaproteobacteria</taxon>
        <taxon>Rhodobacterales</taxon>
        <taxon>Roseobacteraceae</taxon>
        <taxon>Sulfitobacter</taxon>
    </lineage>
</organism>
<protein>
    <submittedName>
        <fullName evidence="10">Putative Zn-dependent protease</fullName>
    </submittedName>
</protein>
<dbReference type="GO" id="GO:0004222">
    <property type="term" value="F:metalloendopeptidase activity"/>
    <property type="evidence" value="ECO:0007669"/>
    <property type="project" value="InterPro"/>
</dbReference>
<accession>A0A7W6M7P4</accession>
<evidence type="ECO:0000256" key="1">
    <source>
        <dbReference type="ARBA" id="ARBA00022670"/>
    </source>
</evidence>
<comment type="similarity">
    <text evidence="6">Belongs to the peptidase M48 family.</text>
</comment>
<dbReference type="PANTHER" id="PTHR22726:SF1">
    <property type="entry name" value="METALLOENDOPEPTIDASE OMA1, MITOCHONDRIAL"/>
    <property type="match status" value="1"/>
</dbReference>
<keyword evidence="3 6" id="KW-0378">Hydrolase</keyword>
<feature type="domain" description="Peptidase M48" evidence="8">
    <location>
        <begin position="168"/>
        <end position="339"/>
    </location>
</feature>
<evidence type="ECO:0000256" key="4">
    <source>
        <dbReference type="ARBA" id="ARBA00022833"/>
    </source>
</evidence>
<dbReference type="Pfam" id="PF23368">
    <property type="entry name" value="DUF7092"/>
    <property type="match status" value="1"/>
</dbReference>
<dbReference type="OrthoDB" id="9810445at2"/>
<dbReference type="InterPro" id="IPR051156">
    <property type="entry name" value="Mito/Outer_Membr_Metalloprot"/>
</dbReference>
<dbReference type="GO" id="GO:0016020">
    <property type="term" value="C:membrane"/>
    <property type="evidence" value="ECO:0007669"/>
    <property type="project" value="TreeGrafter"/>
</dbReference>
<dbReference type="InterPro" id="IPR055518">
    <property type="entry name" value="DUF7092"/>
</dbReference>
<evidence type="ECO:0000256" key="2">
    <source>
        <dbReference type="ARBA" id="ARBA00022723"/>
    </source>
</evidence>
<name>A0A7W6M7P4_9RHOB</name>
<evidence type="ECO:0000256" key="5">
    <source>
        <dbReference type="ARBA" id="ARBA00023049"/>
    </source>
</evidence>
<keyword evidence="7" id="KW-0812">Transmembrane</keyword>
<keyword evidence="11" id="KW-1185">Reference proteome</keyword>
<keyword evidence="2" id="KW-0479">Metal-binding</keyword>
<dbReference type="RefSeq" id="WP_025054735.1">
    <property type="nucleotide sequence ID" value="NZ_JACIFU010000001.1"/>
</dbReference>
<evidence type="ECO:0000259" key="9">
    <source>
        <dbReference type="Pfam" id="PF23368"/>
    </source>
</evidence>
<keyword evidence="1 6" id="KW-0645">Protease</keyword>
<sequence length="368" mass="38712">MSIGFDGFGAAYFDGDSPEPEEVSLHIAAGMLQIGLDHGETLRWPVEEVRKLPDMAGKNGYVLRRTTDPVARLFATDQSLLAHLPNLSKPAPPKGRGRLIAWAVAAVAAVGLQIFVLVPLLADNLAGFIPPEGERALGEATFGQIRNALDETGLNPLAVCEADEGAAALKRLVIRLGTDVDFGDQVTVSVLDHEMVNAFALPGGFVVLFRGLIEAAEGPDEVAAVLAHEIGHVVSSDPTRHALRSAGSIGVLGLLFGDFAGGAAVLFLTERLISAQYSQAAETGADAFAHDVLAKAGVNPGALGDMFANMRKKYGDSDGVVAHFLSHPSLGERITAAQAVVQEDAGYTPSMSDSDWQALQRICEKTAQ</sequence>
<dbReference type="Gene3D" id="3.30.2010.10">
    <property type="entry name" value="Metalloproteases ('zincins'), catalytic domain"/>
    <property type="match status" value="1"/>
</dbReference>
<keyword evidence="4 6" id="KW-0862">Zinc</keyword>
<dbReference type="GO" id="GO:0046872">
    <property type="term" value="F:metal ion binding"/>
    <property type="evidence" value="ECO:0007669"/>
    <property type="project" value="UniProtKB-KW"/>
</dbReference>
<feature type="transmembrane region" description="Helical" evidence="7">
    <location>
        <begin position="246"/>
        <end position="268"/>
    </location>
</feature>
<gene>
    <name evidence="10" type="ORF">GGR93_000953</name>
</gene>
<dbReference type="GO" id="GO:0051603">
    <property type="term" value="P:proteolysis involved in protein catabolic process"/>
    <property type="evidence" value="ECO:0007669"/>
    <property type="project" value="TreeGrafter"/>
</dbReference>
<comment type="cofactor">
    <cofactor evidence="6">
        <name>Zn(2+)</name>
        <dbReference type="ChEBI" id="CHEBI:29105"/>
    </cofactor>
    <text evidence="6">Binds 1 zinc ion per subunit.</text>
</comment>
<evidence type="ECO:0000313" key="11">
    <source>
        <dbReference type="Proteomes" id="UP000565745"/>
    </source>
</evidence>
<dbReference type="CDD" id="cd07332">
    <property type="entry name" value="M48C_Oma1_like"/>
    <property type="match status" value="1"/>
</dbReference>
<evidence type="ECO:0000256" key="6">
    <source>
        <dbReference type="RuleBase" id="RU003983"/>
    </source>
</evidence>
<dbReference type="Proteomes" id="UP000565745">
    <property type="component" value="Unassembled WGS sequence"/>
</dbReference>
<keyword evidence="7" id="KW-0472">Membrane</keyword>
<comment type="caution">
    <text evidence="10">The sequence shown here is derived from an EMBL/GenBank/DDBJ whole genome shotgun (WGS) entry which is preliminary data.</text>
</comment>
<evidence type="ECO:0000259" key="8">
    <source>
        <dbReference type="Pfam" id="PF01435"/>
    </source>
</evidence>
<dbReference type="EMBL" id="JACIFU010000001">
    <property type="protein sequence ID" value="MBB4173192.1"/>
    <property type="molecule type" value="Genomic_DNA"/>
</dbReference>
<dbReference type="PANTHER" id="PTHR22726">
    <property type="entry name" value="METALLOENDOPEPTIDASE OMA1"/>
    <property type="match status" value="1"/>
</dbReference>
<keyword evidence="5 6" id="KW-0482">Metalloprotease</keyword>
<evidence type="ECO:0000313" key="10">
    <source>
        <dbReference type="EMBL" id="MBB4173192.1"/>
    </source>
</evidence>
<keyword evidence="7" id="KW-1133">Transmembrane helix</keyword>
<dbReference type="InterPro" id="IPR001915">
    <property type="entry name" value="Peptidase_M48"/>
</dbReference>